<name>A0A3P9J9J8_ORYLA</name>
<evidence type="ECO:0000313" key="9">
    <source>
        <dbReference type="Proteomes" id="UP000265200"/>
    </source>
</evidence>
<evidence type="ECO:0000256" key="4">
    <source>
        <dbReference type="ARBA" id="ARBA00023136"/>
    </source>
</evidence>
<dbReference type="GO" id="GO:0016020">
    <property type="term" value="C:membrane"/>
    <property type="evidence" value="ECO:0007669"/>
    <property type="project" value="UniProtKB-SubCell"/>
</dbReference>
<evidence type="ECO:0000256" key="3">
    <source>
        <dbReference type="ARBA" id="ARBA00022989"/>
    </source>
</evidence>
<organism evidence="8 9">
    <name type="scientific">Oryzias latipes</name>
    <name type="common">Japanese rice fish</name>
    <name type="synonym">Japanese killifish</name>
    <dbReference type="NCBI Taxonomy" id="8090"/>
    <lineage>
        <taxon>Eukaryota</taxon>
        <taxon>Metazoa</taxon>
        <taxon>Chordata</taxon>
        <taxon>Craniata</taxon>
        <taxon>Vertebrata</taxon>
        <taxon>Euteleostomi</taxon>
        <taxon>Actinopterygii</taxon>
        <taxon>Neopterygii</taxon>
        <taxon>Teleostei</taxon>
        <taxon>Neoteleostei</taxon>
        <taxon>Acanthomorphata</taxon>
        <taxon>Ovalentaria</taxon>
        <taxon>Atherinomorphae</taxon>
        <taxon>Beloniformes</taxon>
        <taxon>Adrianichthyidae</taxon>
        <taxon>Oryziinae</taxon>
        <taxon>Oryzias</taxon>
    </lineage>
</organism>
<dbReference type="InterPro" id="IPR006694">
    <property type="entry name" value="Fatty_acid_hydroxylase"/>
</dbReference>
<dbReference type="InterPro" id="IPR050307">
    <property type="entry name" value="Sterol_Desaturase_Related"/>
</dbReference>
<keyword evidence="2 6" id="KW-0812">Transmembrane</keyword>
<dbReference type="AlphaFoldDB" id="A0A3P9J9J8"/>
<dbReference type="Proteomes" id="UP000265200">
    <property type="component" value="Chromosome 9"/>
</dbReference>
<dbReference type="GO" id="GO:0016491">
    <property type="term" value="F:oxidoreductase activity"/>
    <property type="evidence" value="ECO:0007669"/>
    <property type="project" value="InterPro"/>
</dbReference>
<feature type="transmembrane region" description="Helical" evidence="6">
    <location>
        <begin position="173"/>
        <end position="195"/>
    </location>
</feature>
<keyword evidence="4 6" id="KW-0472">Membrane</keyword>
<keyword evidence="3 6" id="KW-1133">Transmembrane helix</keyword>
<evidence type="ECO:0000313" key="8">
    <source>
        <dbReference type="Ensembl" id="ENSORLP00015028828.1"/>
    </source>
</evidence>
<evidence type="ECO:0000259" key="7">
    <source>
        <dbReference type="Pfam" id="PF04116"/>
    </source>
</evidence>
<reference evidence="8" key="3">
    <citation type="submission" date="2025-08" db="UniProtKB">
        <authorList>
            <consortium name="Ensembl"/>
        </authorList>
    </citation>
    <scope>IDENTIFICATION</scope>
    <source>
        <strain evidence="8">HSOK</strain>
    </source>
</reference>
<dbReference type="Ensembl" id="ENSORLT00015017500.1">
    <property type="protein sequence ID" value="ENSORLP00015028828.1"/>
    <property type="gene ID" value="ENSORLG00015011639.1"/>
</dbReference>
<reference evidence="8" key="4">
    <citation type="submission" date="2025-09" db="UniProtKB">
        <authorList>
            <consortium name="Ensembl"/>
        </authorList>
    </citation>
    <scope>IDENTIFICATION</scope>
    <source>
        <strain evidence="8">HSOK</strain>
    </source>
</reference>
<dbReference type="GO" id="GO:0008610">
    <property type="term" value="P:lipid biosynthetic process"/>
    <property type="evidence" value="ECO:0007669"/>
    <property type="project" value="InterPro"/>
</dbReference>
<comment type="subcellular location">
    <subcellularLocation>
        <location evidence="1">Membrane</location>
    </subcellularLocation>
</comment>
<dbReference type="PANTHER" id="PTHR11863">
    <property type="entry name" value="STEROL DESATURASE"/>
    <property type="match status" value="1"/>
</dbReference>
<protein>
    <submittedName>
        <fullName evidence="8">Cholesterol 25-hydroxylase like 3</fullName>
    </submittedName>
</protein>
<evidence type="ECO:0000256" key="1">
    <source>
        <dbReference type="ARBA" id="ARBA00004370"/>
    </source>
</evidence>
<accession>A0A3P9J9J8</accession>
<reference key="1">
    <citation type="journal article" date="2007" name="Nature">
        <title>The medaka draft genome and insights into vertebrate genome evolution.</title>
        <authorList>
            <person name="Kasahara M."/>
            <person name="Naruse K."/>
            <person name="Sasaki S."/>
            <person name="Nakatani Y."/>
            <person name="Qu W."/>
            <person name="Ahsan B."/>
            <person name="Yamada T."/>
            <person name="Nagayasu Y."/>
            <person name="Doi K."/>
            <person name="Kasai Y."/>
            <person name="Jindo T."/>
            <person name="Kobayashi D."/>
            <person name="Shimada A."/>
            <person name="Toyoda A."/>
            <person name="Kuroki Y."/>
            <person name="Fujiyama A."/>
            <person name="Sasaki T."/>
            <person name="Shimizu A."/>
            <person name="Asakawa S."/>
            <person name="Shimizu N."/>
            <person name="Hashimoto S."/>
            <person name="Yang J."/>
            <person name="Lee Y."/>
            <person name="Matsushima K."/>
            <person name="Sugano S."/>
            <person name="Sakaizumi M."/>
            <person name="Narita T."/>
            <person name="Ohishi K."/>
            <person name="Haga S."/>
            <person name="Ohta F."/>
            <person name="Nomoto H."/>
            <person name="Nogata K."/>
            <person name="Morishita T."/>
            <person name="Endo T."/>
            <person name="Shin-I T."/>
            <person name="Takeda H."/>
            <person name="Morishita S."/>
            <person name="Kohara Y."/>
        </authorList>
    </citation>
    <scope>NUCLEOTIDE SEQUENCE [LARGE SCALE GENOMIC DNA]</scope>
    <source>
        <strain>Hd-rR</strain>
    </source>
</reference>
<evidence type="ECO:0000256" key="5">
    <source>
        <dbReference type="SAM" id="MobiDB-lite"/>
    </source>
</evidence>
<sequence>MESRAPPTAGPSTARGVAASGVNGTPLSLRAPVPRDLHGDVGERAQVTAAMDATFAETGAAPAPLLQGLWEYVRAGQEEILLSPYLPASCALLMHVLLCAPFLALDALGSVCQRVRSWRITAGSEPPPTPRQWLDCFCRILCRYVTVVLPASALFQRLRSPRLPQLAPSCWQLFVEVLACVLLFDAFFFVWHYYIHRIPWLYRSIHKAHHQHRNPFALAAQDASSAELLSLLLLSLSCAWLLGCHPLSEVIFHLLNSWLAVEDHCGYNLPLASHRLFPFLGGAPHHQTHHKIKCFNYAPYFTHWDHLFGTYRPPVLDPRESQECRAQ</sequence>
<dbReference type="Pfam" id="PF04116">
    <property type="entry name" value="FA_hydroxylase"/>
    <property type="match status" value="1"/>
</dbReference>
<feature type="region of interest" description="Disordered" evidence="5">
    <location>
        <begin position="1"/>
        <end position="36"/>
    </location>
</feature>
<evidence type="ECO:0000256" key="6">
    <source>
        <dbReference type="SAM" id="Phobius"/>
    </source>
</evidence>
<dbReference type="GO" id="GO:0005506">
    <property type="term" value="F:iron ion binding"/>
    <property type="evidence" value="ECO:0007669"/>
    <property type="project" value="InterPro"/>
</dbReference>
<proteinExistence type="predicted"/>
<evidence type="ECO:0000256" key="2">
    <source>
        <dbReference type="ARBA" id="ARBA00022692"/>
    </source>
</evidence>
<reference evidence="8 9" key="2">
    <citation type="submission" date="2017-04" db="EMBL/GenBank/DDBJ databases">
        <title>CpG methylation of centromeres and impact of large insertions on vertebrate speciation.</title>
        <authorList>
            <person name="Ichikawa K."/>
            <person name="Yoshimura J."/>
            <person name="Morishita S."/>
        </authorList>
    </citation>
    <scope>NUCLEOTIDE SEQUENCE</scope>
    <source>
        <strain evidence="8 9">HSOK</strain>
    </source>
</reference>
<feature type="domain" description="Fatty acid hydroxylase" evidence="7">
    <location>
        <begin position="177"/>
        <end position="310"/>
    </location>
</feature>